<dbReference type="EC" id="1.1.1.140" evidence="3"/>
<proteinExistence type="inferred from homology"/>
<comment type="caution">
    <text evidence="3">The sequence shown here is derived from an EMBL/GenBank/DDBJ whole genome shotgun (WGS) entry which is preliminary data.</text>
</comment>
<dbReference type="Pfam" id="PF00106">
    <property type="entry name" value="adh_short"/>
    <property type="match status" value="1"/>
</dbReference>
<dbReference type="PRINTS" id="PR00081">
    <property type="entry name" value="GDHRDH"/>
</dbReference>
<dbReference type="PANTHER" id="PTHR43669">
    <property type="entry name" value="5-KETO-D-GLUCONATE 5-REDUCTASE"/>
    <property type="match status" value="1"/>
</dbReference>
<dbReference type="SUPFAM" id="SSF51735">
    <property type="entry name" value="NAD(P)-binding Rossmann-fold domains"/>
    <property type="match status" value="1"/>
</dbReference>
<gene>
    <name evidence="3" type="primary">srlD_2</name>
    <name evidence="3" type="ORF">BWX89_00925</name>
</gene>
<evidence type="ECO:0000256" key="2">
    <source>
        <dbReference type="ARBA" id="ARBA00023002"/>
    </source>
</evidence>
<reference evidence="3" key="1">
    <citation type="submission" date="2017-02" db="EMBL/GenBank/DDBJ databases">
        <title>Delving into the versatile metabolic prowess of the omnipresent phylum Bacteroidetes.</title>
        <authorList>
            <person name="Nobu M.K."/>
            <person name="Mei R."/>
            <person name="Narihiro T."/>
            <person name="Kuroda K."/>
            <person name="Liu W.-T."/>
        </authorList>
    </citation>
    <scope>NUCLEOTIDE SEQUENCE</scope>
    <source>
        <strain evidence="3">ADurb.Bin131</strain>
    </source>
</reference>
<keyword evidence="2 3" id="KW-0560">Oxidoreductase</keyword>
<comment type="similarity">
    <text evidence="1">Belongs to the short-chain dehydrogenases/reductases (SDR) family.</text>
</comment>
<dbReference type="PANTHER" id="PTHR43669:SF8">
    <property type="entry name" value="SHORT-CHAIN TYPE DEHYDROGENASE_REDUCTASE-RELATED"/>
    <property type="match status" value="1"/>
</dbReference>
<dbReference type="InterPro" id="IPR002347">
    <property type="entry name" value="SDR_fam"/>
</dbReference>
<evidence type="ECO:0000313" key="3">
    <source>
        <dbReference type="EMBL" id="OQB73538.1"/>
    </source>
</evidence>
<dbReference type="EMBL" id="MWDQ01000077">
    <property type="protein sequence ID" value="OQB73538.1"/>
    <property type="molecule type" value="Genomic_DNA"/>
</dbReference>
<dbReference type="GO" id="GO:0009010">
    <property type="term" value="F:sorbitol-6-phosphate 2-dehydrogenase activity"/>
    <property type="evidence" value="ECO:0007669"/>
    <property type="project" value="UniProtKB-EC"/>
</dbReference>
<evidence type="ECO:0000256" key="1">
    <source>
        <dbReference type="ARBA" id="ARBA00006484"/>
    </source>
</evidence>
<accession>A0A1V6C9E7</accession>
<sequence length="276" mass="30021">MKSEPECRYDLKDRVAIVTGAAGAIGTGICRGLLRSNCRVAATDISRDRLNNLVKEFHNEFGDRITGIEIDVTDYDSVSRGIKKVVKIFGCLDIAVINAGIAYVSTIKDMDIAEFKKLEKVNIDGTLFILKELANHFEYQKTGGDIILISTKNVFSPGSAFGAYSATKAASHQLGRVASLELAQIGVRVNMVAPDAVFSDGTKKSGLWQKIGPDRMRARGLDEKGLEEYYRNRNLLKTQVTADHVANAVLFFVSHQTPTTGATIPVDGGLPDATPR</sequence>
<organism evidence="3">
    <name type="scientific">candidate division TA06 bacterium ADurb.Bin131</name>
    <dbReference type="NCBI Taxonomy" id="1852827"/>
    <lineage>
        <taxon>Bacteria</taxon>
        <taxon>Bacteria division TA06</taxon>
    </lineage>
</organism>
<dbReference type="Gene3D" id="3.40.50.720">
    <property type="entry name" value="NAD(P)-binding Rossmann-like Domain"/>
    <property type="match status" value="1"/>
</dbReference>
<name>A0A1V6C9E7_UNCT6</name>
<dbReference type="AlphaFoldDB" id="A0A1V6C9E7"/>
<dbReference type="FunFam" id="3.40.50.720:FF:000084">
    <property type="entry name" value="Short-chain dehydrogenase reductase"/>
    <property type="match status" value="1"/>
</dbReference>
<protein>
    <submittedName>
        <fullName evidence="3">Sorbitol-6-phosphate 2-dehydrogenase</fullName>
        <ecNumber evidence="3">1.1.1.140</ecNumber>
    </submittedName>
</protein>
<dbReference type="Proteomes" id="UP000485562">
    <property type="component" value="Unassembled WGS sequence"/>
</dbReference>
<dbReference type="InterPro" id="IPR036291">
    <property type="entry name" value="NAD(P)-bd_dom_sf"/>
</dbReference>